<dbReference type="Gene3D" id="2.60.40.3770">
    <property type="match status" value="1"/>
</dbReference>
<accession>A0A6A5HMC0</accession>
<dbReference type="AlphaFoldDB" id="A0A6A5HMC0"/>
<dbReference type="KEGG" id="crq:GCK72_007775"/>
<evidence type="ECO:0000313" key="2">
    <source>
        <dbReference type="Proteomes" id="UP000483820"/>
    </source>
</evidence>
<name>A0A6A5HMC0_CAERE</name>
<evidence type="ECO:0008006" key="3">
    <source>
        <dbReference type="Google" id="ProtNLM"/>
    </source>
</evidence>
<dbReference type="CTD" id="9804893"/>
<gene>
    <name evidence="1" type="ORF">GCK72_007775</name>
</gene>
<sequence length="338" mass="38591">MQGTLPEPVRHKQCHEIDPEDVGSVEDLLDLEQLDSRNLANYIGPLLDGATEVAKKGLKFFARLLLKWSSLRLPNKALSDEWKDGDRNRIKSSGSIRERKNLAKTVKDCGFQLLMEYQYTVEQEWIHHSVRKTQVKLRGPGTEPCFTWNKSWKENEEKGVQLHHGNQIFMSTLVEQPTHAKLSCDNEDFVEILTCSSTGTINEIHQKFNTSKPTGVCTISCGNKKSSFIIEGELIQPTLAKLSCDNEEFVEILKCSNSGTTHQRELMCVAHDSLTEYFNQILNSEKSITDIHPSQLPDWTSILDTRRKNVLHECEGSSEDHENAEDHEKVVLFIMYFK</sequence>
<dbReference type="EMBL" id="WUAV01000002">
    <property type="protein sequence ID" value="KAF1767816.1"/>
    <property type="molecule type" value="Genomic_DNA"/>
</dbReference>
<reference evidence="1 2" key="1">
    <citation type="submission" date="2019-12" db="EMBL/GenBank/DDBJ databases">
        <title>Chromosome-level assembly of the Caenorhabditis remanei genome.</title>
        <authorList>
            <person name="Teterina A.A."/>
            <person name="Willis J.H."/>
            <person name="Phillips P.C."/>
        </authorList>
    </citation>
    <scope>NUCLEOTIDE SEQUENCE [LARGE SCALE GENOMIC DNA]</scope>
    <source>
        <strain evidence="1 2">PX506</strain>
        <tissue evidence="1">Whole organism</tissue>
    </source>
</reference>
<proteinExistence type="predicted"/>
<protein>
    <recommendedName>
        <fullName evidence="3">Phlebovirus glycoprotein G2 fusion domain-containing protein</fullName>
    </recommendedName>
</protein>
<evidence type="ECO:0000313" key="1">
    <source>
        <dbReference type="EMBL" id="KAF1767816.1"/>
    </source>
</evidence>
<comment type="caution">
    <text evidence="1">The sequence shown here is derived from an EMBL/GenBank/DDBJ whole genome shotgun (WGS) entry which is preliminary data.</text>
</comment>
<dbReference type="RefSeq" id="XP_053590633.1">
    <property type="nucleotide sequence ID" value="XM_053726439.1"/>
</dbReference>
<dbReference type="Proteomes" id="UP000483820">
    <property type="component" value="Chromosome II"/>
</dbReference>
<dbReference type="GeneID" id="9804893"/>
<organism evidence="1 2">
    <name type="scientific">Caenorhabditis remanei</name>
    <name type="common">Caenorhabditis vulgaris</name>
    <dbReference type="NCBI Taxonomy" id="31234"/>
    <lineage>
        <taxon>Eukaryota</taxon>
        <taxon>Metazoa</taxon>
        <taxon>Ecdysozoa</taxon>
        <taxon>Nematoda</taxon>
        <taxon>Chromadorea</taxon>
        <taxon>Rhabditida</taxon>
        <taxon>Rhabditina</taxon>
        <taxon>Rhabditomorpha</taxon>
        <taxon>Rhabditoidea</taxon>
        <taxon>Rhabditidae</taxon>
        <taxon>Peloderinae</taxon>
        <taxon>Caenorhabditis</taxon>
    </lineage>
</organism>